<feature type="domain" description="Tf2-1-like SH3-like" evidence="3">
    <location>
        <begin position="202"/>
        <end position="267"/>
    </location>
</feature>
<protein>
    <submittedName>
        <fullName evidence="4">Uncharacterized protein</fullName>
    </submittedName>
</protein>
<proteinExistence type="predicted"/>
<dbReference type="Pfam" id="PF24626">
    <property type="entry name" value="SH3_Tf2-1"/>
    <property type="match status" value="1"/>
</dbReference>
<organism evidence="4">
    <name type="scientific">Tanacetum cinerariifolium</name>
    <name type="common">Dalmatian daisy</name>
    <name type="synonym">Chrysanthemum cinerariifolium</name>
    <dbReference type="NCBI Taxonomy" id="118510"/>
    <lineage>
        <taxon>Eukaryota</taxon>
        <taxon>Viridiplantae</taxon>
        <taxon>Streptophyta</taxon>
        <taxon>Embryophyta</taxon>
        <taxon>Tracheophyta</taxon>
        <taxon>Spermatophyta</taxon>
        <taxon>Magnoliopsida</taxon>
        <taxon>eudicotyledons</taxon>
        <taxon>Gunneridae</taxon>
        <taxon>Pentapetalae</taxon>
        <taxon>asterids</taxon>
        <taxon>campanulids</taxon>
        <taxon>Asterales</taxon>
        <taxon>Asteraceae</taxon>
        <taxon>Asteroideae</taxon>
        <taxon>Anthemideae</taxon>
        <taxon>Anthemidinae</taxon>
        <taxon>Tanacetum</taxon>
    </lineage>
</organism>
<dbReference type="PANTHER" id="PTHR37984:SF5">
    <property type="entry name" value="PROTEIN NYNRIN-LIKE"/>
    <property type="match status" value="1"/>
</dbReference>
<evidence type="ECO:0000259" key="2">
    <source>
        <dbReference type="Pfam" id="PF17919"/>
    </source>
</evidence>
<dbReference type="InterPro" id="IPR043502">
    <property type="entry name" value="DNA/RNA_pol_sf"/>
</dbReference>
<dbReference type="InterPro" id="IPR050951">
    <property type="entry name" value="Retrovirus_Pol_polyprotein"/>
</dbReference>
<dbReference type="GO" id="GO:0003824">
    <property type="term" value="F:catalytic activity"/>
    <property type="evidence" value="ECO:0007669"/>
    <property type="project" value="UniProtKB-KW"/>
</dbReference>
<dbReference type="Pfam" id="PF17919">
    <property type="entry name" value="RT_RNaseH_2"/>
    <property type="match status" value="1"/>
</dbReference>
<dbReference type="PANTHER" id="PTHR37984">
    <property type="entry name" value="PROTEIN CBG26694"/>
    <property type="match status" value="1"/>
</dbReference>
<dbReference type="InterPro" id="IPR056924">
    <property type="entry name" value="SH3_Tf2-1"/>
</dbReference>
<feature type="domain" description="Reverse transcriptase/retrotransposon-derived protein RNase H-like" evidence="2">
    <location>
        <begin position="14"/>
        <end position="92"/>
    </location>
</feature>
<dbReference type="InterPro" id="IPR041577">
    <property type="entry name" value="RT_RNaseH_2"/>
</dbReference>
<dbReference type="AlphaFoldDB" id="A0A699L779"/>
<evidence type="ECO:0000259" key="3">
    <source>
        <dbReference type="Pfam" id="PF24626"/>
    </source>
</evidence>
<comment type="caution">
    <text evidence="4">The sequence shown here is derived from an EMBL/GenBank/DDBJ whole genome shotgun (WGS) entry which is preliminary data.</text>
</comment>
<name>A0A699L779_TANCI</name>
<dbReference type="Gene3D" id="3.10.20.370">
    <property type="match status" value="1"/>
</dbReference>
<evidence type="ECO:0000313" key="4">
    <source>
        <dbReference type="EMBL" id="GFB24323.1"/>
    </source>
</evidence>
<dbReference type="EMBL" id="BKCJ010583642">
    <property type="protein sequence ID" value="GFB24323.1"/>
    <property type="molecule type" value="Genomic_DNA"/>
</dbReference>
<gene>
    <name evidence="4" type="ORF">Tci_696294</name>
</gene>
<dbReference type="SUPFAM" id="SSF56672">
    <property type="entry name" value="DNA/RNA polymerases"/>
    <property type="match status" value="1"/>
</dbReference>
<reference evidence="4" key="1">
    <citation type="journal article" date="2019" name="Sci. Rep.">
        <title>Draft genome of Tanacetum cinerariifolium, the natural source of mosquito coil.</title>
        <authorList>
            <person name="Yamashiro T."/>
            <person name="Shiraishi A."/>
            <person name="Satake H."/>
            <person name="Nakayama K."/>
        </authorList>
    </citation>
    <scope>NUCLEOTIDE SEQUENCE</scope>
</reference>
<keyword evidence="1" id="KW-0511">Multifunctional enzyme</keyword>
<accession>A0A699L779</accession>
<sequence length="279" mass="31913">MTHLLEKNSPFIFSNECIQAFRTLKDKLTEAPILIAPNWDQPFELMCDTSDYAVGAILGQRIEKHFRPIHYASKTMNQAEANYTTTEKEMLAEFDFKVIDTRGAENYAADHLSRLENPYENIFDPKEINETFPLETLNKVAHKDPSTPWFADLANYHAGNFIIKAGKEVIDILNACHSGPTRGHYGASYTAKKVFDSEFQVGDRVFLKVSPFRGVKRFGIKGKLNPRFIGPFKILERIGEVSYRLALPPQLSYVHDVFHVSLLRGYHYHPLHVASYPFD</sequence>
<evidence type="ECO:0000256" key="1">
    <source>
        <dbReference type="ARBA" id="ARBA00023268"/>
    </source>
</evidence>